<keyword evidence="3" id="KW-1185">Reference proteome</keyword>
<comment type="caution">
    <text evidence="2">The sequence shown here is derived from an EMBL/GenBank/DDBJ whole genome shotgun (WGS) entry which is preliminary data.</text>
</comment>
<organism evidence="2 3">
    <name type="scientific">Streptomyces populi</name>
    <dbReference type="NCBI Taxonomy" id="2058924"/>
    <lineage>
        <taxon>Bacteria</taxon>
        <taxon>Bacillati</taxon>
        <taxon>Actinomycetota</taxon>
        <taxon>Actinomycetes</taxon>
        <taxon>Kitasatosporales</taxon>
        <taxon>Streptomycetaceae</taxon>
        <taxon>Streptomyces</taxon>
    </lineage>
</organism>
<feature type="domain" description="Carrier" evidence="1">
    <location>
        <begin position="5"/>
        <end position="83"/>
    </location>
</feature>
<protein>
    <recommendedName>
        <fullName evidence="1">Carrier domain-containing protein</fullName>
    </recommendedName>
</protein>
<reference evidence="2 3" key="1">
    <citation type="submission" date="2017-12" db="EMBL/GenBank/DDBJ databases">
        <title>Streptomyces populusis sp. nov., a novel endophytic actinobacterium isolated from stems of Populus adenopoda Maxim.</title>
        <authorList>
            <person name="Wang Z."/>
        </authorList>
    </citation>
    <scope>NUCLEOTIDE SEQUENCE [LARGE SCALE GENOMIC DNA]</scope>
    <source>
        <strain evidence="2 3">A249</strain>
    </source>
</reference>
<evidence type="ECO:0000313" key="3">
    <source>
        <dbReference type="Proteomes" id="UP000236178"/>
    </source>
</evidence>
<dbReference type="Pfam" id="PF00550">
    <property type="entry name" value="PP-binding"/>
    <property type="match status" value="1"/>
</dbReference>
<dbReference type="Proteomes" id="UP000236178">
    <property type="component" value="Unassembled WGS sequence"/>
</dbReference>
<dbReference type="RefSeq" id="WP_103551685.1">
    <property type="nucleotide sequence ID" value="NZ_JBHJSK010000008.1"/>
</dbReference>
<dbReference type="AlphaFoldDB" id="A0A2I0SKG0"/>
<evidence type="ECO:0000259" key="1">
    <source>
        <dbReference type="PROSITE" id="PS50075"/>
    </source>
</evidence>
<dbReference type="OrthoDB" id="5383272at2"/>
<dbReference type="SUPFAM" id="SSF47336">
    <property type="entry name" value="ACP-like"/>
    <property type="match status" value="1"/>
</dbReference>
<gene>
    <name evidence="2" type="ORF">CW362_24500</name>
</gene>
<dbReference type="InterPro" id="IPR036736">
    <property type="entry name" value="ACP-like_sf"/>
</dbReference>
<evidence type="ECO:0000313" key="2">
    <source>
        <dbReference type="EMBL" id="PKT70407.1"/>
    </source>
</evidence>
<dbReference type="PROSITE" id="PS50075">
    <property type="entry name" value="CARRIER"/>
    <property type="match status" value="1"/>
</dbReference>
<accession>A0A2I0SKG0</accession>
<dbReference type="EMBL" id="PJOS01000051">
    <property type="protein sequence ID" value="PKT70407.1"/>
    <property type="molecule type" value="Genomic_DNA"/>
</dbReference>
<sequence length="88" mass="9971">MELAAVIEEIDGYIRKEFLEGDASVELTPSSPLLEWGILNSMNTTRLAAFVSERYDVTVSPKAMRTDNFRTIENVAHMVLELRDRPEA</sequence>
<dbReference type="Gene3D" id="1.10.1200.10">
    <property type="entry name" value="ACP-like"/>
    <property type="match status" value="1"/>
</dbReference>
<dbReference type="InterPro" id="IPR009081">
    <property type="entry name" value="PP-bd_ACP"/>
</dbReference>
<name>A0A2I0SKG0_9ACTN</name>
<proteinExistence type="predicted"/>